<dbReference type="EMBL" id="NVUU01000120">
    <property type="protein sequence ID" value="PCI91973.1"/>
    <property type="molecule type" value="Genomic_DNA"/>
</dbReference>
<dbReference type="AlphaFoldDB" id="A0A2A4YB24"/>
<protein>
    <recommendedName>
        <fullName evidence="1">Fungal lipase-type domain-containing protein</fullName>
    </recommendedName>
</protein>
<evidence type="ECO:0000259" key="1">
    <source>
        <dbReference type="Pfam" id="PF01764"/>
    </source>
</evidence>
<evidence type="ECO:0000313" key="2">
    <source>
        <dbReference type="EMBL" id="PCI91973.1"/>
    </source>
</evidence>
<reference evidence="3" key="1">
    <citation type="submission" date="2017-08" db="EMBL/GenBank/DDBJ databases">
        <title>A dynamic microbial community with high functional redundancy inhabits the cold, oxic subseafloor aquifer.</title>
        <authorList>
            <person name="Tully B.J."/>
            <person name="Wheat C.G."/>
            <person name="Glazer B.T."/>
            <person name="Huber J.A."/>
        </authorList>
    </citation>
    <scope>NUCLEOTIDE SEQUENCE [LARGE SCALE GENOMIC DNA]</scope>
</reference>
<proteinExistence type="predicted"/>
<feature type="domain" description="Fungal lipase-type" evidence="1">
    <location>
        <begin position="212"/>
        <end position="304"/>
    </location>
</feature>
<dbReference type="InterPro" id="IPR029058">
    <property type="entry name" value="AB_hydrolase_fold"/>
</dbReference>
<dbReference type="Gene3D" id="3.40.50.1820">
    <property type="entry name" value="alpha/beta hydrolase"/>
    <property type="match status" value="1"/>
</dbReference>
<dbReference type="Pfam" id="PF01764">
    <property type="entry name" value="Lipase_3"/>
    <property type="match status" value="1"/>
</dbReference>
<gene>
    <name evidence="2" type="ORF">COB11_07960</name>
</gene>
<sequence>MSKFDELLTKLRKTTRIWNLHAIAIIKRYKYWDKLLSLMFNYSSRCYYRKGPLEVEKLKNPCIDLKYFSDNFGRFSTSKTLIGKVTFDPYDLEISQHLLNLAYENIKKPRICELTSLEILSKVVAYRDLKENTVIKIATVNDQNKIEFTEYVVDTIFDLWKTHVAFGLIPKNFPKTNPILLYRGTDFSFLSESGRASIISDLDPDGPGRRLYYNSRSSIRQWLTQMETAGKKARVIGHSLGGVLALYTLLFEHELLAKESNASSFAFNPPGISEELLDEWSVVQEDSKPPFVTFVTRGDIVSKFGNLFGDVYEAFTSKPLSPVLAHEQLVFSQPISYIVKIDSDKENFTNSRKYYSRIQKQTTSIAFRFGLKYLFPNPHR</sequence>
<dbReference type="Proteomes" id="UP000217838">
    <property type="component" value="Unassembled WGS sequence"/>
</dbReference>
<dbReference type="InterPro" id="IPR002921">
    <property type="entry name" value="Fungal_lipase-type"/>
</dbReference>
<dbReference type="SUPFAM" id="SSF53474">
    <property type="entry name" value="alpha/beta-Hydrolases"/>
    <property type="match status" value="1"/>
</dbReference>
<dbReference type="GO" id="GO:0006629">
    <property type="term" value="P:lipid metabolic process"/>
    <property type="evidence" value="ECO:0007669"/>
    <property type="project" value="InterPro"/>
</dbReference>
<evidence type="ECO:0000313" key="3">
    <source>
        <dbReference type="Proteomes" id="UP000217838"/>
    </source>
</evidence>
<name>A0A2A4YB24_UNCAE</name>
<organism evidence="2 3">
    <name type="scientific">Aerophobetes bacterium</name>
    <dbReference type="NCBI Taxonomy" id="2030807"/>
    <lineage>
        <taxon>Bacteria</taxon>
        <taxon>Candidatus Aerophobota</taxon>
    </lineage>
</organism>
<comment type="caution">
    <text evidence="2">The sequence shown here is derived from an EMBL/GenBank/DDBJ whole genome shotgun (WGS) entry which is preliminary data.</text>
</comment>
<accession>A0A2A4YB24</accession>